<dbReference type="InterPro" id="IPR036097">
    <property type="entry name" value="HisK_dim/P_sf"/>
</dbReference>
<dbReference type="InterPro" id="IPR036890">
    <property type="entry name" value="HATPase_C_sf"/>
</dbReference>
<dbReference type="SMART" id="SM00091">
    <property type="entry name" value="PAS"/>
    <property type="match status" value="2"/>
</dbReference>
<feature type="transmembrane region" description="Helical" evidence="6">
    <location>
        <begin position="20"/>
        <end position="39"/>
    </location>
</feature>
<dbReference type="EMBL" id="FWYF01000003">
    <property type="protein sequence ID" value="SMD36011.1"/>
    <property type="molecule type" value="Genomic_DNA"/>
</dbReference>
<dbReference type="EC" id="2.7.13.3" evidence="2"/>
<keyword evidence="5" id="KW-0418">Kinase</keyword>
<gene>
    <name evidence="10" type="ORF">SAMN04488029_2657</name>
</gene>
<dbReference type="SUPFAM" id="SSF47384">
    <property type="entry name" value="Homodimeric domain of signal transducing histidine kinase"/>
    <property type="match status" value="1"/>
</dbReference>
<feature type="transmembrane region" description="Helical" evidence="6">
    <location>
        <begin position="79"/>
        <end position="100"/>
    </location>
</feature>
<dbReference type="InterPro" id="IPR052162">
    <property type="entry name" value="Sensor_kinase/Photoreceptor"/>
</dbReference>
<dbReference type="SUPFAM" id="SSF55874">
    <property type="entry name" value="ATPase domain of HSP90 chaperone/DNA topoisomerase II/histidine kinase"/>
    <property type="match status" value="1"/>
</dbReference>
<dbReference type="CDD" id="cd00130">
    <property type="entry name" value="PAS"/>
    <property type="match status" value="2"/>
</dbReference>
<feature type="transmembrane region" description="Helical" evidence="6">
    <location>
        <begin position="51"/>
        <end position="72"/>
    </location>
</feature>
<dbReference type="Gene3D" id="1.10.287.130">
    <property type="match status" value="1"/>
</dbReference>
<keyword evidence="6" id="KW-0472">Membrane</keyword>
<keyword evidence="3" id="KW-0597">Phosphoprotein</keyword>
<dbReference type="InterPro" id="IPR003594">
    <property type="entry name" value="HATPase_dom"/>
</dbReference>
<evidence type="ECO:0000313" key="11">
    <source>
        <dbReference type="Proteomes" id="UP000192472"/>
    </source>
</evidence>
<evidence type="ECO:0000259" key="9">
    <source>
        <dbReference type="PROSITE" id="PS50113"/>
    </source>
</evidence>
<dbReference type="InterPro" id="IPR004358">
    <property type="entry name" value="Sig_transdc_His_kin-like_C"/>
</dbReference>
<evidence type="ECO:0000256" key="5">
    <source>
        <dbReference type="ARBA" id="ARBA00022777"/>
    </source>
</evidence>
<evidence type="ECO:0000313" key="10">
    <source>
        <dbReference type="EMBL" id="SMD36011.1"/>
    </source>
</evidence>
<dbReference type="NCBIfam" id="TIGR00229">
    <property type="entry name" value="sensory_box"/>
    <property type="match status" value="2"/>
</dbReference>
<evidence type="ECO:0000256" key="4">
    <source>
        <dbReference type="ARBA" id="ARBA00022679"/>
    </source>
</evidence>
<dbReference type="Pfam" id="PF13426">
    <property type="entry name" value="PAS_9"/>
    <property type="match status" value="2"/>
</dbReference>
<keyword evidence="6" id="KW-1133">Transmembrane helix</keyword>
<evidence type="ECO:0000256" key="2">
    <source>
        <dbReference type="ARBA" id="ARBA00012438"/>
    </source>
</evidence>
<dbReference type="PROSITE" id="PS50113">
    <property type="entry name" value="PAC"/>
    <property type="match status" value="2"/>
</dbReference>
<dbReference type="PANTHER" id="PTHR43304">
    <property type="entry name" value="PHYTOCHROME-LIKE PROTEIN CPH1"/>
    <property type="match status" value="1"/>
</dbReference>
<feature type="domain" description="PAS" evidence="8">
    <location>
        <begin position="428"/>
        <end position="481"/>
    </location>
</feature>
<dbReference type="STRING" id="692418.SAMN04488029_2657"/>
<comment type="catalytic activity">
    <reaction evidence="1">
        <text>ATP + protein L-histidine = ADP + protein N-phospho-L-histidine.</text>
        <dbReference type="EC" id="2.7.13.3"/>
    </reaction>
</comment>
<feature type="transmembrane region" description="Helical" evidence="6">
    <location>
        <begin position="263"/>
        <end position="284"/>
    </location>
</feature>
<dbReference type="RefSeq" id="WP_084373328.1">
    <property type="nucleotide sequence ID" value="NZ_FWYF01000003.1"/>
</dbReference>
<dbReference type="SMART" id="SM00086">
    <property type="entry name" value="PAC"/>
    <property type="match status" value="1"/>
</dbReference>
<dbReference type="InterPro" id="IPR001610">
    <property type="entry name" value="PAC"/>
</dbReference>
<evidence type="ECO:0000256" key="3">
    <source>
        <dbReference type="ARBA" id="ARBA00022553"/>
    </source>
</evidence>
<feature type="transmembrane region" description="Helical" evidence="6">
    <location>
        <begin position="160"/>
        <end position="180"/>
    </location>
</feature>
<dbReference type="PROSITE" id="PS50112">
    <property type="entry name" value="PAS"/>
    <property type="match status" value="2"/>
</dbReference>
<keyword evidence="6" id="KW-0812">Transmembrane</keyword>
<dbReference type="Gene3D" id="3.30.450.20">
    <property type="entry name" value="PAS domain"/>
    <property type="match status" value="2"/>
</dbReference>
<evidence type="ECO:0000256" key="1">
    <source>
        <dbReference type="ARBA" id="ARBA00000085"/>
    </source>
</evidence>
<dbReference type="InterPro" id="IPR000700">
    <property type="entry name" value="PAS-assoc_C"/>
</dbReference>
<dbReference type="SMART" id="SM00387">
    <property type="entry name" value="HATPase_c"/>
    <property type="match status" value="1"/>
</dbReference>
<dbReference type="InterPro" id="IPR000014">
    <property type="entry name" value="PAS"/>
</dbReference>
<dbReference type="InterPro" id="IPR035965">
    <property type="entry name" value="PAS-like_dom_sf"/>
</dbReference>
<dbReference type="InterPro" id="IPR003661">
    <property type="entry name" value="HisK_dim/P_dom"/>
</dbReference>
<keyword evidence="11" id="KW-1185">Reference proteome</keyword>
<feature type="transmembrane region" description="Helical" evidence="6">
    <location>
        <begin position="131"/>
        <end position="148"/>
    </location>
</feature>
<dbReference type="SMART" id="SM00388">
    <property type="entry name" value="HisKA"/>
    <property type="match status" value="1"/>
</dbReference>
<dbReference type="PROSITE" id="PS50109">
    <property type="entry name" value="HIS_KIN"/>
    <property type="match status" value="1"/>
</dbReference>
<sequence>MSIAPLTKKRNHRDSSAISLIIGGTTLAAGILVIIGWAFDIEVLKRPIADLVAMNPLTAICFILSGLSLLILSGKRMESFLTLSQVLSILIILISLVKLINQVAHSSIQIDQLMFSAELIKDTKGNVSNNMAPNTALGFVLTALALLFSTQRPKRIRSAANYLSLAVFMLGFFSVIGYLYNVGEFYGILKYFPMSLHTALFFMLVGTGIVFMNKDYGFMRILMSPYSGGKAAKIFIPCIVIIPILLGYLRMSLKTNTQISDELSLSLLIVSIITALLILTWYLSKTLNESDISRERLLENQTQHQNIIDSIEDYAIITLDNRGIIKSWNKGAEKIKGYTPEEIIGKNFSVFFPPDAQKANLPERLLTDAKQKGKIESAGWRIRKNGLAFWSDALISSQIDLFGKVSGFIKITRDTTDTHEYSEKLKRSEAKFRNLLESAPDAMIVVNREGIIELANQQSEKMFGYTREEIQGNLVEILIPNRLSLNHHKHRQDFFSSPKVRGMGANMDLLATRKDGSEFPVEVSLSPLVTDKGTIAIAAIRDITEKKKSEEAALKVAELIKSKNQEMEQLTYVASHDLREPLLTIKNYVRVLKEDCIDILSEEAELYISSILRATGRMDNLITGLLDYSRLGVSKKIEMVNLEELLISIQQDLDKIIDVNKATIKVNPMPTIPAYPLEIKLLFQNLIHNAIKFHNNDTHPVITISSKKIKKGLQFEVKDNGIGIDEKNRSTIFTIFRKLHKKKEYEGTGIGLAHAKKIVEIHNGTIWVESELNKGSSFFFTILDKPL</sequence>
<dbReference type="Pfam" id="PF02518">
    <property type="entry name" value="HATPase_c"/>
    <property type="match status" value="1"/>
</dbReference>
<dbReference type="GO" id="GO:0000155">
    <property type="term" value="F:phosphorelay sensor kinase activity"/>
    <property type="evidence" value="ECO:0007669"/>
    <property type="project" value="InterPro"/>
</dbReference>
<evidence type="ECO:0000256" key="6">
    <source>
        <dbReference type="SAM" id="Phobius"/>
    </source>
</evidence>
<evidence type="ECO:0000259" key="7">
    <source>
        <dbReference type="PROSITE" id="PS50109"/>
    </source>
</evidence>
<dbReference type="Gene3D" id="3.30.565.10">
    <property type="entry name" value="Histidine kinase-like ATPase, C-terminal domain"/>
    <property type="match status" value="1"/>
</dbReference>
<dbReference type="SUPFAM" id="SSF55785">
    <property type="entry name" value="PYP-like sensor domain (PAS domain)"/>
    <property type="match status" value="2"/>
</dbReference>
<proteinExistence type="predicted"/>
<dbReference type="Proteomes" id="UP000192472">
    <property type="component" value="Unassembled WGS sequence"/>
</dbReference>
<dbReference type="PRINTS" id="PR00344">
    <property type="entry name" value="BCTRLSENSOR"/>
</dbReference>
<dbReference type="CDD" id="cd00082">
    <property type="entry name" value="HisKA"/>
    <property type="match status" value="1"/>
</dbReference>
<organism evidence="10 11">
    <name type="scientific">Reichenbachiella faecimaris</name>
    <dbReference type="NCBI Taxonomy" id="692418"/>
    <lineage>
        <taxon>Bacteria</taxon>
        <taxon>Pseudomonadati</taxon>
        <taxon>Bacteroidota</taxon>
        <taxon>Cytophagia</taxon>
        <taxon>Cytophagales</taxon>
        <taxon>Reichenbachiellaceae</taxon>
        <taxon>Reichenbachiella</taxon>
    </lineage>
</organism>
<dbReference type="Pfam" id="PF00512">
    <property type="entry name" value="HisKA"/>
    <property type="match status" value="1"/>
</dbReference>
<name>A0A1W2GHG2_REIFA</name>
<accession>A0A1W2GHG2</accession>
<dbReference type="AlphaFoldDB" id="A0A1W2GHG2"/>
<dbReference type="PANTHER" id="PTHR43304:SF1">
    <property type="entry name" value="PAC DOMAIN-CONTAINING PROTEIN"/>
    <property type="match status" value="1"/>
</dbReference>
<keyword evidence="4" id="KW-0808">Transferase</keyword>
<dbReference type="InterPro" id="IPR005467">
    <property type="entry name" value="His_kinase_dom"/>
</dbReference>
<feature type="domain" description="Histidine kinase" evidence="7">
    <location>
        <begin position="573"/>
        <end position="786"/>
    </location>
</feature>
<feature type="domain" description="PAC" evidence="9">
    <location>
        <begin position="505"/>
        <end position="555"/>
    </location>
</feature>
<protein>
    <recommendedName>
        <fullName evidence="2">histidine kinase</fullName>
        <ecNumber evidence="2">2.7.13.3</ecNumber>
    </recommendedName>
</protein>
<dbReference type="OrthoDB" id="927680at2"/>
<evidence type="ECO:0000259" key="8">
    <source>
        <dbReference type="PROSITE" id="PS50112"/>
    </source>
</evidence>
<dbReference type="FunFam" id="3.30.565.10:FF:000006">
    <property type="entry name" value="Sensor histidine kinase WalK"/>
    <property type="match status" value="1"/>
</dbReference>
<reference evidence="10 11" key="1">
    <citation type="submission" date="2017-04" db="EMBL/GenBank/DDBJ databases">
        <authorList>
            <person name="Afonso C.L."/>
            <person name="Miller P.J."/>
            <person name="Scott M.A."/>
            <person name="Spackman E."/>
            <person name="Goraichik I."/>
            <person name="Dimitrov K.M."/>
            <person name="Suarez D.L."/>
            <person name="Swayne D.E."/>
        </authorList>
    </citation>
    <scope>NUCLEOTIDE SEQUENCE [LARGE SCALE GENOMIC DNA]</scope>
    <source>
        <strain evidence="10 11">DSM 26133</strain>
    </source>
</reference>
<feature type="domain" description="PAS" evidence="8">
    <location>
        <begin position="300"/>
        <end position="355"/>
    </location>
</feature>
<feature type="transmembrane region" description="Helical" evidence="6">
    <location>
        <begin position="192"/>
        <end position="213"/>
    </location>
</feature>
<feature type="domain" description="PAC" evidence="9">
    <location>
        <begin position="373"/>
        <end position="427"/>
    </location>
</feature>
<feature type="transmembrane region" description="Helical" evidence="6">
    <location>
        <begin position="234"/>
        <end position="251"/>
    </location>
</feature>